<keyword evidence="2" id="KW-1185">Reference proteome</keyword>
<proteinExistence type="predicted"/>
<organism evidence="1 2">
    <name type="scientific">Pyxidicoccus parkwayensis</name>
    <dbReference type="NCBI Taxonomy" id="2813578"/>
    <lineage>
        <taxon>Bacteria</taxon>
        <taxon>Pseudomonadati</taxon>
        <taxon>Myxococcota</taxon>
        <taxon>Myxococcia</taxon>
        <taxon>Myxococcales</taxon>
        <taxon>Cystobacterineae</taxon>
        <taxon>Myxococcaceae</taxon>
        <taxon>Pyxidicoccus</taxon>
    </lineage>
</organism>
<accession>A0ABX7P5W2</accession>
<dbReference type="RefSeq" id="WP_206727392.1">
    <property type="nucleotide sequence ID" value="NZ_CP071090.1"/>
</dbReference>
<evidence type="ECO:0008006" key="3">
    <source>
        <dbReference type="Google" id="ProtNLM"/>
    </source>
</evidence>
<name>A0ABX7P5W2_9BACT</name>
<evidence type="ECO:0000313" key="1">
    <source>
        <dbReference type="EMBL" id="QSQ25841.1"/>
    </source>
</evidence>
<dbReference type="EMBL" id="CP071090">
    <property type="protein sequence ID" value="QSQ25841.1"/>
    <property type="molecule type" value="Genomic_DNA"/>
</dbReference>
<dbReference type="Proteomes" id="UP000662747">
    <property type="component" value="Chromosome"/>
</dbReference>
<evidence type="ECO:0000313" key="2">
    <source>
        <dbReference type="Proteomes" id="UP000662747"/>
    </source>
</evidence>
<sequence length="318" mass="33683">MQTVEFSRCRGMGTRVVSWALMSCALVLGTGGCGPVEEPPAEPVSPGVRGQELESDNALSINGLSFNGLSFNGLSFNGLSFNGLSSSAFKSWFQSNPARADEVMRYVVRCAVPVGQTRSFTDTVTGRRYTWPGSLGLAPVWSTGAAAPVAEQQLVSACLAAHVNAFGVSVPISLVGRNAVGGVLAYTPDELNGFPKEESCFFGNLFTGQGIFAGSRGTLLSQNTSSSRACAVVDNSGSQRMNCSPLVYVGDCSRHCSLDPLGLFYADCDYSGNHFRPLTTRLRGQDIYRCGDGTCQVTESCGNANWYNSCQADCGVCK</sequence>
<reference evidence="1 2" key="1">
    <citation type="submission" date="2021-02" db="EMBL/GenBank/DDBJ databases">
        <title>De Novo genome assembly of isolated myxobacteria.</title>
        <authorList>
            <person name="Stevens D.C."/>
        </authorList>
    </citation>
    <scope>NUCLEOTIDE SEQUENCE [LARGE SCALE GENOMIC DNA]</scope>
    <source>
        <strain evidence="2">SCPEA02</strain>
    </source>
</reference>
<protein>
    <recommendedName>
        <fullName evidence="3">Lipoprotein</fullName>
    </recommendedName>
</protein>
<gene>
    <name evidence="1" type="ORF">JY651_13305</name>
</gene>